<comment type="caution">
    <text evidence="2">The sequence shown here is derived from an EMBL/GenBank/DDBJ whole genome shotgun (WGS) entry which is preliminary data.</text>
</comment>
<name>A0ABP9Q1E5_9ACTN</name>
<evidence type="ECO:0000256" key="1">
    <source>
        <dbReference type="SAM" id="SignalP"/>
    </source>
</evidence>
<dbReference type="Proteomes" id="UP001500221">
    <property type="component" value="Unassembled WGS sequence"/>
</dbReference>
<evidence type="ECO:0000313" key="3">
    <source>
        <dbReference type="Proteomes" id="UP001500221"/>
    </source>
</evidence>
<gene>
    <name evidence="2" type="ORF">GCM10023340_35220</name>
</gene>
<accession>A0ABP9Q1E5</accession>
<sequence length="151" mass="15628">MRRLAAGLALAVTCGTALAGCGEDPDRFGAYCEAVADEQSALTDALSLGGAPGLLAALPSFERLLEAAPRDIEDEWTIVVTRIDVLRDALEDAGVDPASYDPVDPPEGVTDEQQEAIAAGASSVNTEQVREALDGVQQQARDVCGTSLTLG</sequence>
<dbReference type="RefSeq" id="WP_345461603.1">
    <property type="nucleotide sequence ID" value="NZ_BAABKG010000004.1"/>
</dbReference>
<feature type="signal peptide" evidence="1">
    <location>
        <begin position="1"/>
        <end position="19"/>
    </location>
</feature>
<reference evidence="3" key="1">
    <citation type="journal article" date="2019" name="Int. J. Syst. Evol. Microbiol.">
        <title>The Global Catalogue of Microorganisms (GCM) 10K type strain sequencing project: providing services to taxonomists for standard genome sequencing and annotation.</title>
        <authorList>
            <consortium name="The Broad Institute Genomics Platform"/>
            <consortium name="The Broad Institute Genome Sequencing Center for Infectious Disease"/>
            <person name="Wu L."/>
            <person name="Ma J."/>
        </authorList>
    </citation>
    <scope>NUCLEOTIDE SEQUENCE [LARGE SCALE GENOMIC DNA]</scope>
    <source>
        <strain evidence="3">JCM 18459</strain>
    </source>
</reference>
<organism evidence="2 3">
    <name type="scientific">Nocardioides marinquilinus</name>
    <dbReference type="NCBI Taxonomy" id="1210400"/>
    <lineage>
        <taxon>Bacteria</taxon>
        <taxon>Bacillati</taxon>
        <taxon>Actinomycetota</taxon>
        <taxon>Actinomycetes</taxon>
        <taxon>Propionibacteriales</taxon>
        <taxon>Nocardioidaceae</taxon>
        <taxon>Nocardioides</taxon>
    </lineage>
</organism>
<dbReference type="EMBL" id="BAABKG010000004">
    <property type="protein sequence ID" value="GAA5153336.1"/>
    <property type="molecule type" value="Genomic_DNA"/>
</dbReference>
<keyword evidence="3" id="KW-1185">Reference proteome</keyword>
<dbReference type="PROSITE" id="PS51257">
    <property type="entry name" value="PROKAR_LIPOPROTEIN"/>
    <property type="match status" value="1"/>
</dbReference>
<feature type="chain" id="PRO_5045241180" description="Secreted protein" evidence="1">
    <location>
        <begin position="20"/>
        <end position="151"/>
    </location>
</feature>
<evidence type="ECO:0008006" key="4">
    <source>
        <dbReference type="Google" id="ProtNLM"/>
    </source>
</evidence>
<keyword evidence="1" id="KW-0732">Signal</keyword>
<protein>
    <recommendedName>
        <fullName evidence="4">Secreted protein</fullName>
    </recommendedName>
</protein>
<evidence type="ECO:0000313" key="2">
    <source>
        <dbReference type="EMBL" id="GAA5153336.1"/>
    </source>
</evidence>
<proteinExistence type="predicted"/>